<name>A0AAU6WNY8_9FLAO</name>
<keyword evidence="2" id="KW-1185">Reference proteome</keyword>
<dbReference type="RefSeq" id="WP_294197752.1">
    <property type="nucleotide sequence ID" value="NZ_CP154834.1"/>
</dbReference>
<evidence type="ECO:0000313" key="1">
    <source>
        <dbReference type="EMBL" id="XAO74264.1"/>
    </source>
</evidence>
<reference evidence="1 2" key="1">
    <citation type="submission" date="2024-04" db="EMBL/GenBank/DDBJ databases">
        <title>Genome sequencing and assembly of rice foliar adapted Chryseobacterium endophyticum OsEnb-ALM-A6.</title>
        <authorList>
            <person name="Kumar S."/>
            <person name="Javed M."/>
            <person name="Chouhan V."/>
            <person name="Charishma K."/>
            <person name="Patel A."/>
            <person name="Kumar M."/>
            <person name="Sahu K.P."/>
            <person name="Kumar A."/>
        </authorList>
    </citation>
    <scope>NUCLEOTIDE SEQUENCE [LARGE SCALE GENOMIC DNA]</scope>
    <source>
        <strain evidence="1 2">OsEnb-ALM-A6</strain>
    </source>
</reference>
<sequence>MKVLLSSIAKNDIRLLVRVFNAEKESKKGNDFLEKLQKSIDGILQVQNQETKSGEISVWPMLDFPVNIHYIFEDEENLLITAVFKN</sequence>
<proteinExistence type="predicted"/>
<dbReference type="EMBL" id="CP154834">
    <property type="protein sequence ID" value="XAO74264.1"/>
    <property type="molecule type" value="Genomic_DNA"/>
</dbReference>
<organism evidence="1 2">
    <name type="scientific">Chryseobacterium endophyticum</name>
    <dbReference type="NCBI Taxonomy" id="1854762"/>
    <lineage>
        <taxon>Bacteria</taxon>
        <taxon>Pseudomonadati</taxon>
        <taxon>Bacteroidota</taxon>
        <taxon>Flavobacteriia</taxon>
        <taxon>Flavobacteriales</taxon>
        <taxon>Weeksellaceae</taxon>
        <taxon>Chryseobacterium group</taxon>
        <taxon>Chryseobacterium</taxon>
    </lineage>
</organism>
<evidence type="ECO:0000313" key="2">
    <source>
        <dbReference type="Proteomes" id="UP001463665"/>
    </source>
</evidence>
<protein>
    <recommendedName>
        <fullName evidence="3">Type II toxin-antitoxin system RelE/ParE family toxin</fullName>
    </recommendedName>
</protein>
<dbReference type="AlphaFoldDB" id="A0AAU6WNY8"/>
<evidence type="ECO:0008006" key="3">
    <source>
        <dbReference type="Google" id="ProtNLM"/>
    </source>
</evidence>
<accession>A0AAU6WNY8</accession>
<gene>
    <name evidence="1" type="ORF">AAFP95_21995</name>
</gene>
<dbReference type="Proteomes" id="UP001463665">
    <property type="component" value="Chromosome"/>
</dbReference>